<feature type="compositionally biased region" description="Polar residues" evidence="1">
    <location>
        <begin position="1"/>
        <end position="11"/>
    </location>
</feature>
<name>A0AAE1AXD8_9GAST</name>
<evidence type="ECO:0000256" key="1">
    <source>
        <dbReference type="SAM" id="MobiDB-lite"/>
    </source>
</evidence>
<accession>A0AAE1AXD8</accession>
<protein>
    <submittedName>
        <fullName evidence="2">Uncharacterized protein</fullName>
    </submittedName>
</protein>
<dbReference type="SUPFAM" id="SSF158791">
    <property type="entry name" value="MgtE N-terminal domain-like"/>
    <property type="match status" value="1"/>
</dbReference>
<reference evidence="2" key="1">
    <citation type="journal article" date="2023" name="G3 (Bethesda)">
        <title>A reference genome for the long-term kleptoplast-retaining sea slug Elysia crispata morphotype clarki.</title>
        <authorList>
            <person name="Eastman K.E."/>
            <person name="Pendleton A.L."/>
            <person name="Shaikh M.A."/>
            <person name="Suttiyut T."/>
            <person name="Ogas R."/>
            <person name="Tomko P."/>
            <person name="Gavelis G."/>
            <person name="Widhalm J.R."/>
            <person name="Wisecaver J.H."/>
        </authorList>
    </citation>
    <scope>NUCLEOTIDE SEQUENCE</scope>
    <source>
        <strain evidence="2">ECLA1</strain>
    </source>
</reference>
<proteinExistence type="predicted"/>
<comment type="caution">
    <text evidence="2">The sequence shown here is derived from an EMBL/GenBank/DDBJ whole genome shotgun (WGS) entry which is preliminary data.</text>
</comment>
<dbReference type="AlphaFoldDB" id="A0AAE1AXD8"/>
<feature type="region of interest" description="Disordered" evidence="1">
    <location>
        <begin position="1"/>
        <end position="85"/>
    </location>
</feature>
<evidence type="ECO:0000313" key="2">
    <source>
        <dbReference type="EMBL" id="KAK3794607.1"/>
    </source>
</evidence>
<dbReference type="EMBL" id="JAWDGP010001105">
    <property type="protein sequence ID" value="KAK3794607.1"/>
    <property type="molecule type" value="Genomic_DNA"/>
</dbReference>
<evidence type="ECO:0000313" key="3">
    <source>
        <dbReference type="Proteomes" id="UP001283361"/>
    </source>
</evidence>
<dbReference type="Proteomes" id="UP001283361">
    <property type="component" value="Unassembled WGS sequence"/>
</dbReference>
<sequence>MPFSGVSNQASDKIGDGSASDTVWTPNLSTHRTESFMPHYRNSPHKIRSNALNLTNATPVPKRSSKADTIEYSPREQQVNTIEYPPHEQQADTIEYPPHEQQADTIEYPPHEQQADTIEYPPHEQQADTIEYPPHEQQVDTIEYLPHERQADTIEYPPHEQQVAIIAGKACANPSISGAYVAAGIGAPGSYPRGYRPGDQGPNELHAMGFTCY</sequence>
<keyword evidence="3" id="KW-1185">Reference proteome</keyword>
<organism evidence="2 3">
    <name type="scientific">Elysia crispata</name>
    <name type="common">lettuce slug</name>
    <dbReference type="NCBI Taxonomy" id="231223"/>
    <lineage>
        <taxon>Eukaryota</taxon>
        <taxon>Metazoa</taxon>
        <taxon>Spiralia</taxon>
        <taxon>Lophotrochozoa</taxon>
        <taxon>Mollusca</taxon>
        <taxon>Gastropoda</taxon>
        <taxon>Heterobranchia</taxon>
        <taxon>Euthyneura</taxon>
        <taxon>Panpulmonata</taxon>
        <taxon>Sacoglossa</taxon>
        <taxon>Placobranchoidea</taxon>
        <taxon>Plakobranchidae</taxon>
        <taxon>Elysia</taxon>
    </lineage>
</organism>
<gene>
    <name evidence="2" type="ORF">RRG08_003754</name>
</gene>
<feature type="compositionally biased region" description="Polar residues" evidence="1">
    <location>
        <begin position="19"/>
        <end position="30"/>
    </location>
</feature>